<dbReference type="CDD" id="cd04317">
    <property type="entry name" value="EcAspRS_like_N"/>
    <property type="match status" value="1"/>
</dbReference>
<dbReference type="Proteomes" id="UP000829291">
    <property type="component" value="Chromosome 2"/>
</dbReference>
<keyword evidence="3" id="KW-0547">Nucleotide-binding</keyword>
<dbReference type="PROSITE" id="PS50862">
    <property type="entry name" value="AA_TRNA_LIGASE_II"/>
    <property type="match status" value="1"/>
</dbReference>
<keyword evidence="4" id="KW-0067">ATP-binding</keyword>
<dbReference type="NCBIfam" id="TIGR00459">
    <property type="entry name" value="aspS_bact"/>
    <property type="match status" value="1"/>
</dbReference>
<accession>A0A6J0B724</accession>
<keyword evidence="2 9" id="KW-0436">Ligase</keyword>
<dbReference type="RefSeq" id="XP_015510819.1">
    <property type="nucleotide sequence ID" value="XM_015655333.2"/>
</dbReference>
<dbReference type="PANTHER" id="PTHR22594">
    <property type="entry name" value="ASPARTYL/LYSYL-TRNA SYNTHETASE"/>
    <property type="match status" value="1"/>
</dbReference>
<reference evidence="9" key="1">
    <citation type="submission" date="2025-08" db="UniProtKB">
        <authorList>
            <consortium name="RefSeq"/>
        </authorList>
    </citation>
    <scope>IDENTIFICATION</scope>
    <source>
        <tissue evidence="9">Thorax and Abdomen</tissue>
    </source>
</reference>
<gene>
    <name evidence="9" type="primary">LOC107217702</name>
</gene>
<dbReference type="InterPro" id="IPR045864">
    <property type="entry name" value="aa-tRNA-synth_II/BPL/LPL"/>
</dbReference>
<sequence>MHRPGKILLNICSRRFLKGFQQILGAKLSMVSSGISSSSAPFSYVPVNKASTTLPEATIKRDKYSHRTHNCGQLTVANVGEKVELCGWMEFQRMNKFITLRDNCGSTQLIVPDERTDLTKTIEGISYETVIRVIGTVNPRPNSQVNKNMATGEIEISVEHLEILNPSKTQLPFPIRQFIKAKESLRMQYRYLDLRFPEMQRNLRIRSKVLMRMREFLINKCNFVDIETPTLFRRTPGGAQEFIVPTRNPGKFYSLVQSPQQFKQLLMVGGIDRYFQIARCYRDEAGRMDRQPEFTQLDIEMSFVDRESIMMLTEDLLVESWLEELGEISTPFEQMRYDDAMELYGTDKPDARLPYKLQNVTDIVKTSIALTTKTGIEYNDNFGAYAVVFPKESKNFSNSTKAQFDDISKREFPQAKLLQVKITESSWKSGLTTLLSNDVVDSIENRLNLHNGDMLFLSVGQKPDVQEVLGKLLILYTNILESKGVTLRAPGFKWLWIVDFPLFSKEDNENGIRTTHHPFTQPHPEDLHLLATDPLKVRGLHYDLVSNGWEIGGGSIRIHNSLLQKQVLEILGIDTCQMSHLLEALDSGAPPHGGIALGLDRYIAMLCNATSIRDVIAFPKSMEGRDAMSGAPIQISDEDKKLYHIRTPAD</sequence>
<organism evidence="9">
    <name type="scientific">Neodiprion lecontei</name>
    <name type="common">Redheaded pine sawfly</name>
    <dbReference type="NCBI Taxonomy" id="441921"/>
    <lineage>
        <taxon>Eukaryota</taxon>
        <taxon>Metazoa</taxon>
        <taxon>Ecdysozoa</taxon>
        <taxon>Arthropoda</taxon>
        <taxon>Hexapoda</taxon>
        <taxon>Insecta</taxon>
        <taxon>Pterygota</taxon>
        <taxon>Neoptera</taxon>
        <taxon>Endopterygota</taxon>
        <taxon>Hymenoptera</taxon>
        <taxon>Tenthredinoidea</taxon>
        <taxon>Diprionidae</taxon>
        <taxon>Diprioninae</taxon>
        <taxon>Neodiprion</taxon>
    </lineage>
</organism>
<protein>
    <submittedName>
        <fullName evidence="9">Aspartate--tRNA ligase, mitochondrial isoform X1</fullName>
    </submittedName>
</protein>
<dbReference type="HAMAP" id="MF_00044">
    <property type="entry name" value="Asp_tRNA_synth_type1"/>
    <property type="match status" value="1"/>
</dbReference>
<dbReference type="SUPFAM" id="SSF55681">
    <property type="entry name" value="Class II aaRS and biotin synthetases"/>
    <property type="match status" value="1"/>
</dbReference>
<proteinExistence type="inferred from homology"/>
<keyword evidence="5" id="KW-0648">Protein biosynthesis</keyword>
<dbReference type="PANTHER" id="PTHR22594:SF5">
    <property type="entry name" value="ASPARTATE--TRNA LIGASE, MITOCHONDRIAL"/>
    <property type="match status" value="1"/>
</dbReference>
<keyword evidence="8" id="KW-1185">Reference proteome</keyword>
<evidence type="ECO:0000313" key="8">
    <source>
        <dbReference type="Proteomes" id="UP000829291"/>
    </source>
</evidence>
<dbReference type="InterPro" id="IPR004365">
    <property type="entry name" value="NA-bd_OB_tRNA"/>
</dbReference>
<dbReference type="GO" id="GO:0005739">
    <property type="term" value="C:mitochondrion"/>
    <property type="evidence" value="ECO:0007669"/>
    <property type="project" value="TreeGrafter"/>
</dbReference>
<dbReference type="NCBIfam" id="NF001750">
    <property type="entry name" value="PRK00476.1"/>
    <property type="match status" value="1"/>
</dbReference>
<dbReference type="OrthoDB" id="439710at2759"/>
<evidence type="ECO:0000256" key="2">
    <source>
        <dbReference type="ARBA" id="ARBA00022598"/>
    </source>
</evidence>
<dbReference type="InterPro" id="IPR047090">
    <property type="entry name" value="AspRS_core"/>
</dbReference>
<dbReference type="FunCoup" id="A0A6J0B724">
    <property type="interactions" value="1781"/>
</dbReference>
<dbReference type="AlphaFoldDB" id="A0A6J0B724"/>
<dbReference type="InParanoid" id="A0A6J0B724"/>
<dbReference type="GO" id="GO:0005524">
    <property type="term" value="F:ATP binding"/>
    <property type="evidence" value="ECO:0007669"/>
    <property type="project" value="UniProtKB-KW"/>
</dbReference>
<dbReference type="CDD" id="cd00777">
    <property type="entry name" value="AspRS_core"/>
    <property type="match status" value="1"/>
</dbReference>
<dbReference type="InterPro" id="IPR004364">
    <property type="entry name" value="Aa-tRNA-synt_II"/>
</dbReference>
<dbReference type="KEGG" id="nlo:107217702"/>
<dbReference type="CTD" id="326155"/>
<dbReference type="GO" id="GO:0003676">
    <property type="term" value="F:nucleic acid binding"/>
    <property type="evidence" value="ECO:0007669"/>
    <property type="project" value="InterPro"/>
</dbReference>
<dbReference type="SUPFAM" id="SSF55261">
    <property type="entry name" value="GAD domain-like"/>
    <property type="match status" value="1"/>
</dbReference>
<dbReference type="InterPro" id="IPR002312">
    <property type="entry name" value="Asp/Asn-tRNA-synth_IIb"/>
</dbReference>
<dbReference type="InterPro" id="IPR012340">
    <property type="entry name" value="NA-bd_OB-fold"/>
</dbReference>
<evidence type="ECO:0000256" key="3">
    <source>
        <dbReference type="ARBA" id="ARBA00022741"/>
    </source>
</evidence>
<feature type="domain" description="Aminoacyl-transfer RNA synthetases class-II family profile" evidence="7">
    <location>
        <begin position="203"/>
        <end position="619"/>
    </location>
</feature>
<evidence type="ECO:0000256" key="4">
    <source>
        <dbReference type="ARBA" id="ARBA00022840"/>
    </source>
</evidence>
<dbReference type="InterPro" id="IPR047089">
    <property type="entry name" value="Asp-tRNA-ligase_1_N"/>
</dbReference>
<dbReference type="InterPro" id="IPR004115">
    <property type="entry name" value="GAD-like_sf"/>
</dbReference>
<evidence type="ECO:0000256" key="5">
    <source>
        <dbReference type="ARBA" id="ARBA00022917"/>
    </source>
</evidence>
<name>A0A6J0B724_NEOLC</name>
<evidence type="ECO:0000256" key="6">
    <source>
        <dbReference type="ARBA" id="ARBA00023146"/>
    </source>
</evidence>
<dbReference type="GO" id="GO:0006422">
    <property type="term" value="P:aspartyl-tRNA aminoacylation"/>
    <property type="evidence" value="ECO:0007669"/>
    <property type="project" value="TreeGrafter"/>
</dbReference>
<dbReference type="GeneID" id="107217702"/>
<evidence type="ECO:0000313" key="9">
    <source>
        <dbReference type="RefSeq" id="XP_015510819.1"/>
    </source>
</evidence>
<dbReference type="GO" id="GO:0004815">
    <property type="term" value="F:aspartate-tRNA ligase activity"/>
    <property type="evidence" value="ECO:0007669"/>
    <property type="project" value="TreeGrafter"/>
</dbReference>
<dbReference type="Gene3D" id="2.40.50.140">
    <property type="entry name" value="Nucleic acid-binding proteins"/>
    <property type="match status" value="1"/>
</dbReference>
<dbReference type="SUPFAM" id="SSF50249">
    <property type="entry name" value="Nucleic acid-binding proteins"/>
    <property type="match status" value="1"/>
</dbReference>
<dbReference type="Pfam" id="PF01336">
    <property type="entry name" value="tRNA_anti-codon"/>
    <property type="match status" value="1"/>
</dbReference>
<evidence type="ECO:0000259" key="7">
    <source>
        <dbReference type="PROSITE" id="PS50862"/>
    </source>
</evidence>
<dbReference type="Pfam" id="PF00152">
    <property type="entry name" value="tRNA-synt_2"/>
    <property type="match status" value="1"/>
</dbReference>
<keyword evidence="6" id="KW-0030">Aminoacyl-tRNA synthetase</keyword>
<dbReference type="Gene3D" id="3.30.1360.30">
    <property type="entry name" value="GAD-like domain"/>
    <property type="match status" value="1"/>
</dbReference>
<dbReference type="Gene3D" id="3.30.930.10">
    <property type="entry name" value="Bira Bifunctional Protein, Domain 2"/>
    <property type="match status" value="1"/>
</dbReference>
<dbReference type="InterPro" id="IPR006195">
    <property type="entry name" value="aa-tRNA-synth_II"/>
</dbReference>
<comment type="similarity">
    <text evidence="1">Belongs to the class-II aminoacyl-tRNA synthetase family. Type 1 subfamily.</text>
</comment>
<evidence type="ECO:0000256" key="1">
    <source>
        <dbReference type="ARBA" id="ARBA00006303"/>
    </source>
</evidence>
<dbReference type="PRINTS" id="PR01042">
    <property type="entry name" value="TRNASYNTHASP"/>
</dbReference>
<dbReference type="InterPro" id="IPR004524">
    <property type="entry name" value="Asp-tRNA-ligase_1"/>
</dbReference>